<name>A0A5M6AKB3_9BACE</name>
<keyword evidence="2" id="KW-0949">S-adenosyl-L-methionine</keyword>
<keyword evidence="4" id="KW-0408">Iron</keyword>
<evidence type="ECO:0000256" key="4">
    <source>
        <dbReference type="ARBA" id="ARBA00023004"/>
    </source>
</evidence>
<evidence type="ECO:0000256" key="5">
    <source>
        <dbReference type="ARBA" id="ARBA00023014"/>
    </source>
</evidence>
<dbReference type="RefSeq" id="WP_149921955.1">
    <property type="nucleotide sequence ID" value="NZ_CAXSYJ010000016.1"/>
</dbReference>
<evidence type="ECO:0000256" key="1">
    <source>
        <dbReference type="ARBA" id="ARBA00001966"/>
    </source>
</evidence>
<keyword evidence="5" id="KW-0411">Iron-sulfur</keyword>
<dbReference type="Proteomes" id="UP000491168">
    <property type="component" value="Unassembled WGS sequence"/>
</dbReference>
<sequence length="372" mass="43505">MDKIKRFIDCYVPVTTCTLRCHYCYITHHRLFDNKLPTFKYTPEQVRKALSKERLGGICLINFCGGGETLLPPEIVKYIRVLLEEGHYIMIVTNATVSKRFEEISNFPPELLKRLFFKFSYHYIELKKRGLLGHFFNNVKRMRDIGCSFTLETTPSDELIPYIEEMQHVARENVGAICHVTVARDERHPDMLPILTNMSRLDYKKTWSVFNSSFFDYKLSVFGIKRREFCYAGDWSFCLNLGTGIMTQCYCSFKSQNILENPNESINFCPIGNNCLEYHCYNAHAFLTLGDIPELDAPTYAELRNRICNDGSEWLKPEMKSFMSTKLYESNKEYTEQEKEVINKRIYKLAVQRKIKEKVGNSVKAILKHIIK</sequence>
<comment type="cofactor">
    <cofactor evidence="1">
        <name>[4Fe-4S] cluster</name>
        <dbReference type="ChEBI" id="CHEBI:49883"/>
    </cofactor>
</comment>
<dbReference type="GO" id="GO:0051536">
    <property type="term" value="F:iron-sulfur cluster binding"/>
    <property type="evidence" value="ECO:0007669"/>
    <property type="project" value="UniProtKB-KW"/>
</dbReference>
<dbReference type="InterPro" id="IPR050377">
    <property type="entry name" value="Radical_SAM_PqqE_MftC-like"/>
</dbReference>
<evidence type="ECO:0000313" key="7">
    <source>
        <dbReference type="EMBL" id="KAA5485934.1"/>
    </source>
</evidence>
<gene>
    <name evidence="7" type="ORF">F2Y35_21565</name>
</gene>
<dbReference type="Pfam" id="PF04055">
    <property type="entry name" value="Radical_SAM"/>
    <property type="match status" value="1"/>
</dbReference>
<dbReference type="SUPFAM" id="SSF102114">
    <property type="entry name" value="Radical SAM enzymes"/>
    <property type="match status" value="1"/>
</dbReference>
<dbReference type="PANTHER" id="PTHR11228">
    <property type="entry name" value="RADICAL SAM DOMAIN PROTEIN"/>
    <property type="match status" value="1"/>
</dbReference>
<evidence type="ECO:0000256" key="3">
    <source>
        <dbReference type="ARBA" id="ARBA00022723"/>
    </source>
</evidence>
<comment type="caution">
    <text evidence="7">The sequence shown here is derived from an EMBL/GenBank/DDBJ whole genome shotgun (WGS) entry which is preliminary data.</text>
</comment>
<dbReference type="InterPro" id="IPR013785">
    <property type="entry name" value="Aldolase_TIM"/>
</dbReference>
<dbReference type="InterPro" id="IPR058240">
    <property type="entry name" value="rSAM_sf"/>
</dbReference>
<proteinExistence type="predicted"/>
<reference evidence="7 8" key="1">
    <citation type="journal article" date="2019" name="Nat. Med.">
        <title>A library of human gut bacterial isolates paired with longitudinal multiomics data enables mechanistic microbiome research.</title>
        <authorList>
            <person name="Poyet M."/>
            <person name="Groussin M."/>
            <person name="Gibbons S.M."/>
            <person name="Avila-Pacheco J."/>
            <person name="Jiang X."/>
            <person name="Kearney S.M."/>
            <person name="Perrotta A.R."/>
            <person name="Berdy B."/>
            <person name="Zhao S."/>
            <person name="Lieberman T.D."/>
            <person name="Swanson P.K."/>
            <person name="Smith M."/>
            <person name="Roesemann S."/>
            <person name="Alexander J.E."/>
            <person name="Rich S.A."/>
            <person name="Livny J."/>
            <person name="Vlamakis H."/>
            <person name="Clish C."/>
            <person name="Bullock K."/>
            <person name="Deik A."/>
            <person name="Scott J."/>
            <person name="Pierce K.A."/>
            <person name="Xavier R.J."/>
            <person name="Alm E.J."/>
        </authorList>
    </citation>
    <scope>NUCLEOTIDE SEQUENCE [LARGE SCALE GENOMIC DNA]</scope>
    <source>
        <strain evidence="7 8">BIOML-A21</strain>
    </source>
</reference>
<feature type="domain" description="Radical SAM core" evidence="6">
    <location>
        <begin position="12"/>
        <end position="105"/>
    </location>
</feature>
<dbReference type="GO" id="GO:0003824">
    <property type="term" value="F:catalytic activity"/>
    <property type="evidence" value="ECO:0007669"/>
    <property type="project" value="InterPro"/>
</dbReference>
<dbReference type="InterPro" id="IPR007197">
    <property type="entry name" value="rSAM"/>
</dbReference>
<dbReference type="SFLD" id="SFLDS00029">
    <property type="entry name" value="Radical_SAM"/>
    <property type="match status" value="1"/>
</dbReference>
<accession>A0A5M6AKB3</accession>
<evidence type="ECO:0000313" key="8">
    <source>
        <dbReference type="Proteomes" id="UP000491168"/>
    </source>
</evidence>
<dbReference type="CDD" id="cd01335">
    <property type="entry name" value="Radical_SAM"/>
    <property type="match status" value="1"/>
</dbReference>
<organism evidence="7 8">
    <name type="scientific">Bacteroides caccae</name>
    <dbReference type="NCBI Taxonomy" id="47678"/>
    <lineage>
        <taxon>Bacteria</taxon>
        <taxon>Pseudomonadati</taxon>
        <taxon>Bacteroidota</taxon>
        <taxon>Bacteroidia</taxon>
        <taxon>Bacteroidales</taxon>
        <taxon>Bacteroidaceae</taxon>
        <taxon>Bacteroides</taxon>
    </lineage>
</organism>
<dbReference type="PANTHER" id="PTHR11228:SF7">
    <property type="entry name" value="PQQA PEPTIDE CYCLASE"/>
    <property type="match status" value="1"/>
</dbReference>
<dbReference type="GO" id="GO:0046872">
    <property type="term" value="F:metal ion binding"/>
    <property type="evidence" value="ECO:0007669"/>
    <property type="project" value="UniProtKB-KW"/>
</dbReference>
<dbReference type="AlphaFoldDB" id="A0A5M6AKB3"/>
<dbReference type="Gene3D" id="3.20.20.70">
    <property type="entry name" value="Aldolase class I"/>
    <property type="match status" value="1"/>
</dbReference>
<dbReference type="EMBL" id="VVYF01000032">
    <property type="protein sequence ID" value="KAA5485934.1"/>
    <property type="molecule type" value="Genomic_DNA"/>
</dbReference>
<evidence type="ECO:0000256" key="2">
    <source>
        <dbReference type="ARBA" id="ARBA00022691"/>
    </source>
</evidence>
<evidence type="ECO:0000259" key="6">
    <source>
        <dbReference type="Pfam" id="PF04055"/>
    </source>
</evidence>
<keyword evidence="3" id="KW-0479">Metal-binding</keyword>
<protein>
    <submittedName>
        <fullName evidence="7">Radical SAM protein</fullName>
    </submittedName>
</protein>